<evidence type="ECO:0000313" key="1">
    <source>
        <dbReference type="EMBL" id="QOW02020.1"/>
    </source>
</evidence>
<dbReference type="AlphaFoldDB" id="A0A7M2XW68"/>
<proteinExistence type="predicted"/>
<reference evidence="1 2" key="1">
    <citation type="submission" date="2020-10" db="EMBL/GenBank/DDBJ databases">
        <title>Whole genome sequence of oil-degrading bacteria Rhodococcus pyridinivorans strain 5Ap.</title>
        <authorList>
            <person name="Akhremchuk A.E."/>
            <person name="Valentovich L.N."/>
            <person name="Charniauskaya M.I."/>
            <person name="Bukliarevich H.A."/>
            <person name="Titok M.A."/>
        </authorList>
    </citation>
    <scope>NUCLEOTIDE SEQUENCE [LARGE SCALE GENOMIC DNA]</scope>
    <source>
        <strain evidence="1 2">5Ap</strain>
        <plasmid evidence="1 2">pSID</plasmid>
    </source>
</reference>
<dbReference type="RefSeq" id="WP_175428139.1">
    <property type="nucleotide sequence ID" value="NZ_CP050179.1"/>
</dbReference>
<evidence type="ECO:0000313" key="2">
    <source>
        <dbReference type="Proteomes" id="UP000593818"/>
    </source>
</evidence>
<sequence length="70" mass="7843">MSDRARRPFPTFRDMRAWDVRTADGTLVTTVSALGQVLGMSPSEAVQWVRAQEGQRAMPQELITEARTAH</sequence>
<geneLocation type="plasmid" evidence="1 2">
    <name>pSID</name>
</geneLocation>
<gene>
    <name evidence="1" type="ORF">INP59_26980</name>
</gene>
<name>A0A7M2XW68_9NOCA</name>
<keyword evidence="2" id="KW-1185">Reference proteome</keyword>
<keyword evidence="1" id="KW-0614">Plasmid</keyword>
<organism evidence="1 2">
    <name type="scientific">Rhodococcus pyridinivorans</name>
    <dbReference type="NCBI Taxonomy" id="103816"/>
    <lineage>
        <taxon>Bacteria</taxon>
        <taxon>Bacillati</taxon>
        <taxon>Actinomycetota</taxon>
        <taxon>Actinomycetes</taxon>
        <taxon>Mycobacteriales</taxon>
        <taxon>Nocardiaceae</taxon>
        <taxon>Rhodococcus</taxon>
    </lineage>
</organism>
<dbReference type="EMBL" id="CP063453">
    <property type="protein sequence ID" value="QOW02020.1"/>
    <property type="molecule type" value="Genomic_DNA"/>
</dbReference>
<dbReference type="Proteomes" id="UP000593818">
    <property type="component" value="Plasmid pSID"/>
</dbReference>
<accession>A0A7M2XW68</accession>
<protein>
    <submittedName>
        <fullName evidence="1">Uncharacterized protein</fullName>
    </submittedName>
</protein>